<sequence length="192" mass="20934">MTPHLVVIVIVIYLEWKIKTDRRCVGSPAAGRPRSARSPTASTTTTMCKEQLASSAARTARRRRPPVGPPEANSLQDWLNIYGFYLVYLHKSKECVERSEDGPPQATPGRAAGGSQEAQAAQDCLWGGFASSPGIGRVPKLPQPVLLCRMPLKTHALVVAKQDKSHEAVGADAELQRPSPAEPVAHFCRWFL</sequence>
<evidence type="ECO:0000313" key="2">
    <source>
        <dbReference type="EMBL" id="KZZ95433.1"/>
    </source>
</evidence>
<dbReference type="AlphaFoldDB" id="A0A162IM83"/>
<keyword evidence="3" id="KW-1185">Reference proteome</keyword>
<dbReference type="EMBL" id="AZGY01000009">
    <property type="protein sequence ID" value="KZZ95433.1"/>
    <property type="molecule type" value="Genomic_DNA"/>
</dbReference>
<feature type="compositionally biased region" description="Low complexity" evidence="1">
    <location>
        <begin position="26"/>
        <end position="46"/>
    </location>
</feature>
<feature type="region of interest" description="Disordered" evidence="1">
    <location>
        <begin position="25"/>
        <end position="72"/>
    </location>
</feature>
<organism evidence="2 3">
    <name type="scientific">Moelleriella libera RCEF 2490</name>
    <dbReference type="NCBI Taxonomy" id="1081109"/>
    <lineage>
        <taxon>Eukaryota</taxon>
        <taxon>Fungi</taxon>
        <taxon>Dikarya</taxon>
        <taxon>Ascomycota</taxon>
        <taxon>Pezizomycotina</taxon>
        <taxon>Sordariomycetes</taxon>
        <taxon>Hypocreomycetidae</taxon>
        <taxon>Hypocreales</taxon>
        <taxon>Clavicipitaceae</taxon>
        <taxon>Moelleriella</taxon>
    </lineage>
</organism>
<name>A0A162IM83_9HYPO</name>
<gene>
    <name evidence="2" type="ORF">AAL_04664</name>
</gene>
<reference evidence="2 3" key="1">
    <citation type="journal article" date="2016" name="Genome Biol. Evol.">
        <title>Divergent and convergent evolution of fungal pathogenicity.</title>
        <authorList>
            <person name="Shang Y."/>
            <person name="Xiao G."/>
            <person name="Zheng P."/>
            <person name="Cen K."/>
            <person name="Zhan S."/>
            <person name="Wang C."/>
        </authorList>
    </citation>
    <scope>NUCLEOTIDE SEQUENCE [LARGE SCALE GENOMIC DNA]</scope>
    <source>
        <strain evidence="2 3">RCEF 2490</strain>
    </source>
</reference>
<evidence type="ECO:0000256" key="1">
    <source>
        <dbReference type="SAM" id="MobiDB-lite"/>
    </source>
</evidence>
<proteinExistence type="predicted"/>
<accession>A0A162IM83</accession>
<evidence type="ECO:0000313" key="3">
    <source>
        <dbReference type="Proteomes" id="UP000078544"/>
    </source>
</evidence>
<protein>
    <submittedName>
        <fullName evidence="2">Uncharacterized protein</fullName>
    </submittedName>
</protein>
<feature type="region of interest" description="Disordered" evidence="1">
    <location>
        <begin position="98"/>
        <end position="117"/>
    </location>
</feature>
<dbReference type="Proteomes" id="UP000078544">
    <property type="component" value="Unassembled WGS sequence"/>
</dbReference>
<comment type="caution">
    <text evidence="2">The sequence shown here is derived from an EMBL/GenBank/DDBJ whole genome shotgun (WGS) entry which is preliminary data.</text>
</comment>